<name>A0A9D1X9T8_9BACT</name>
<comment type="caution">
    <text evidence="3">The sequence shown here is derived from an EMBL/GenBank/DDBJ whole genome shotgun (WGS) entry which is preliminary data.</text>
</comment>
<dbReference type="InterPro" id="IPR050640">
    <property type="entry name" value="Bact_2-comp_sensor_kinase"/>
</dbReference>
<protein>
    <submittedName>
        <fullName evidence="3">Sensor histidine kinase</fullName>
    </submittedName>
</protein>
<feature type="domain" description="Signal transduction histidine kinase internal region" evidence="2">
    <location>
        <begin position="173"/>
        <end position="250"/>
    </location>
</feature>
<dbReference type="PANTHER" id="PTHR34220:SF7">
    <property type="entry name" value="SENSOR HISTIDINE KINASE YPDA"/>
    <property type="match status" value="1"/>
</dbReference>
<reference evidence="3" key="2">
    <citation type="submission" date="2021-04" db="EMBL/GenBank/DDBJ databases">
        <authorList>
            <person name="Gilroy R."/>
        </authorList>
    </citation>
    <scope>NUCLEOTIDE SEQUENCE</scope>
    <source>
        <strain evidence="3">ChiGjej6B6-14162</strain>
    </source>
</reference>
<gene>
    <name evidence="3" type="ORF">H9977_03415</name>
</gene>
<keyword evidence="1" id="KW-0812">Transmembrane</keyword>
<dbReference type="PANTHER" id="PTHR34220">
    <property type="entry name" value="SENSOR HISTIDINE KINASE YPDA"/>
    <property type="match status" value="1"/>
</dbReference>
<organism evidence="3 4">
    <name type="scientific">Candidatus Parabacteroides intestinipullorum</name>
    <dbReference type="NCBI Taxonomy" id="2838723"/>
    <lineage>
        <taxon>Bacteria</taxon>
        <taxon>Pseudomonadati</taxon>
        <taxon>Bacteroidota</taxon>
        <taxon>Bacteroidia</taxon>
        <taxon>Bacteroidales</taxon>
        <taxon>Tannerellaceae</taxon>
        <taxon>Parabacteroides</taxon>
    </lineage>
</organism>
<dbReference type="GO" id="GO:0000155">
    <property type="term" value="F:phosphorelay sensor kinase activity"/>
    <property type="evidence" value="ECO:0007669"/>
    <property type="project" value="InterPro"/>
</dbReference>
<proteinExistence type="predicted"/>
<keyword evidence="1" id="KW-0472">Membrane</keyword>
<feature type="transmembrane region" description="Helical" evidence="1">
    <location>
        <begin position="52"/>
        <end position="73"/>
    </location>
</feature>
<evidence type="ECO:0000313" key="3">
    <source>
        <dbReference type="EMBL" id="HIX74075.1"/>
    </source>
</evidence>
<keyword evidence="3" id="KW-0808">Transferase</keyword>
<reference evidence="3" key="1">
    <citation type="journal article" date="2021" name="PeerJ">
        <title>Extensive microbial diversity within the chicken gut microbiome revealed by metagenomics and culture.</title>
        <authorList>
            <person name="Gilroy R."/>
            <person name="Ravi A."/>
            <person name="Getino M."/>
            <person name="Pursley I."/>
            <person name="Horton D.L."/>
            <person name="Alikhan N.F."/>
            <person name="Baker D."/>
            <person name="Gharbi K."/>
            <person name="Hall N."/>
            <person name="Watson M."/>
            <person name="Adriaenssens E.M."/>
            <person name="Foster-Nyarko E."/>
            <person name="Jarju S."/>
            <person name="Secka A."/>
            <person name="Antonio M."/>
            <person name="Oren A."/>
            <person name="Chaudhuri R.R."/>
            <person name="La Ragione R."/>
            <person name="Hildebrand F."/>
            <person name="Pallen M.J."/>
        </authorList>
    </citation>
    <scope>NUCLEOTIDE SEQUENCE</scope>
    <source>
        <strain evidence="3">ChiGjej6B6-14162</strain>
    </source>
</reference>
<feature type="transmembrane region" description="Helical" evidence="1">
    <location>
        <begin position="130"/>
        <end position="150"/>
    </location>
</feature>
<evidence type="ECO:0000259" key="2">
    <source>
        <dbReference type="Pfam" id="PF06580"/>
    </source>
</evidence>
<dbReference type="GO" id="GO:0016020">
    <property type="term" value="C:membrane"/>
    <property type="evidence" value="ECO:0007669"/>
    <property type="project" value="InterPro"/>
</dbReference>
<dbReference type="InterPro" id="IPR010559">
    <property type="entry name" value="Sig_transdc_His_kin_internal"/>
</dbReference>
<dbReference type="Gene3D" id="3.30.565.10">
    <property type="entry name" value="Histidine kinase-like ATPase, C-terminal domain"/>
    <property type="match status" value="1"/>
</dbReference>
<dbReference type="Proteomes" id="UP000886740">
    <property type="component" value="Unassembled WGS sequence"/>
</dbReference>
<accession>A0A9D1X9T8</accession>
<keyword evidence="1" id="KW-1133">Transmembrane helix</keyword>
<evidence type="ECO:0000256" key="1">
    <source>
        <dbReference type="SAM" id="Phobius"/>
    </source>
</evidence>
<dbReference type="InterPro" id="IPR036890">
    <property type="entry name" value="HATPase_C_sf"/>
</dbReference>
<dbReference type="Pfam" id="PF06580">
    <property type="entry name" value="His_kinase"/>
    <property type="match status" value="1"/>
</dbReference>
<evidence type="ECO:0000313" key="4">
    <source>
        <dbReference type="Proteomes" id="UP000886740"/>
    </source>
</evidence>
<dbReference type="AlphaFoldDB" id="A0A9D1X9T8"/>
<dbReference type="EMBL" id="DXEL01000029">
    <property type="protein sequence ID" value="HIX74075.1"/>
    <property type="molecule type" value="Genomic_DNA"/>
</dbReference>
<keyword evidence="3" id="KW-0418">Kinase</keyword>
<feature type="transmembrane region" description="Helical" evidence="1">
    <location>
        <begin position="85"/>
        <end position="104"/>
    </location>
</feature>
<feature type="transmembrane region" description="Helical" evidence="1">
    <location>
        <begin position="20"/>
        <end position="37"/>
    </location>
</feature>
<dbReference type="SUPFAM" id="SSF55874">
    <property type="entry name" value="ATPase domain of HSP90 chaperone/DNA topoisomerase II/histidine kinase"/>
    <property type="match status" value="1"/>
</dbReference>
<sequence length="365" mass="42124">MRESNKIETPMTPRVKGFEMLIHIVGWGLFFSFPFFFTGKESQVPDNKIECIRSFIIPISFMVVFYVNYCWLVKRYLFSRQRGKFLLINLLLILVTMFSVHLLMDLFPEPVEIEHQSRPPRPPKTWNMTVGFFMVNGGIYLLVAALSVAIKMTDGWYRVEALQRELEKERAEAELQNLKSQLNPHFLFNTLNNIYSLIAFSPERAQDAVHDLSRLLRYVLYESSLTRVPLEKDLDFLKNYIELMRIRLPEHVRLDTRIDCVNPDKMIAPLLFISLVENAFKHGVSNNQPSFVSIAITQVGGRLECSITNSFFPKDGASDKSGSGIGLTNLRKRLALLYPGLFTFEYGQEGDHYRAYLSIDLNDGK</sequence>